<dbReference type="EMBL" id="JAKOGI010000334">
    <property type="protein sequence ID" value="KAJ8436686.1"/>
    <property type="molecule type" value="Genomic_DNA"/>
</dbReference>
<protein>
    <submittedName>
        <fullName evidence="1">Uncharacterized protein</fullName>
    </submittedName>
</protein>
<dbReference type="Proteomes" id="UP001153076">
    <property type="component" value="Unassembled WGS sequence"/>
</dbReference>
<dbReference type="AlphaFoldDB" id="A0A9Q1K5B6"/>
<keyword evidence="2" id="KW-1185">Reference proteome</keyword>
<sequence>MKPALPSSLTYVGDEVCEFGYDPSIDDCKVVVVKGYWTDYCFRRRRERSLASLVSFYLFFKDRFLEVLGDLCQNYDLECNKCHIIVNGCFHWLRSCKITQFKKCDMEGRALGQEIHDEPYPECCTSCWPLEEEQYLMTMKAYSPSRIEASEGTMKKLKLMPTRFSLCIINFIDALAQVFLVEQVHFNMLMLICFVLI</sequence>
<name>A0A9Q1K5B6_9CARY</name>
<evidence type="ECO:0000313" key="2">
    <source>
        <dbReference type="Proteomes" id="UP001153076"/>
    </source>
</evidence>
<proteinExistence type="predicted"/>
<gene>
    <name evidence="1" type="ORF">Cgig2_025516</name>
</gene>
<reference evidence="1" key="1">
    <citation type="submission" date="2022-04" db="EMBL/GenBank/DDBJ databases">
        <title>Carnegiea gigantea Genome sequencing and assembly v2.</title>
        <authorList>
            <person name="Copetti D."/>
            <person name="Sanderson M.J."/>
            <person name="Burquez A."/>
            <person name="Wojciechowski M.F."/>
        </authorList>
    </citation>
    <scope>NUCLEOTIDE SEQUENCE</scope>
    <source>
        <strain evidence="1">SGP5-SGP5p</strain>
        <tissue evidence="1">Aerial part</tissue>
    </source>
</reference>
<organism evidence="1 2">
    <name type="scientific">Carnegiea gigantea</name>
    <dbReference type="NCBI Taxonomy" id="171969"/>
    <lineage>
        <taxon>Eukaryota</taxon>
        <taxon>Viridiplantae</taxon>
        <taxon>Streptophyta</taxon>
        <taxon>Embryophyta</taxon>
        <taxon>Tracheophyta</taxon>
        <taxon>Spermatophyta</taxon>
        <taxon>Magnoliopsida</taxon>
        <taxon>eudicotyledons</taxon>
        <taxon>Gunneridae</taxon>
        <taxon>Pentapetalae</taxon>
        <taxon>Caryophyllales</taxon>
        <taxon>Cactineae</taxon>
        <taxon>Cactaceae</taxon>
        <taxon>Cactoideae</taxon>
        <taxon>Echinocereeae</taxon>
        <taxon>Carnegiea</taxon>
    </lineage>
</organism>
<evidence type="ECO:0000313" key="1">
    <source>
        <dbReference type="EMBL" id="KAJ8436686.1"/>
    </source>
</evidence>
<comment type="caution">
    <text evidence="1">The sequence shown here is derived from an EMBL/GenBank/DDBJ whole genome shotgun (WGS) entry which is preliminary data.</text>
</comment>
<accession>A0A9Q1K5B6</accession>